<evidence type="ECO:0000256" key="13">
    <source>
        <dbReference type="PIRSR" id="PIRSR037993-1"/>
    </source>
</evidence>
<keyword evidence="4 16" id="KW-0723">Serine/threonine-protein kinase</keyword>
<evidence type="ECO:0000256" key="5">
    <source>
        <dbReference type="ARBA" id="ARBA00022553"/>
    </source>
</evidence>
<dbReference type="AlphaFoldDB" id="A0A814XT55"/>
<dbReference type="InterPro" id="IPR000719">
    <property type="entry name" value="Prot_kinase_dom"/>
</dbReference>
<evidence type="ECO:0000256" key="4">
    <source>
        <dbReference type="ARBA" id="ARBA00022527"/>
    </source>
</evidence>
<dbReference type="PIRSF" id="PIRSF037993">
    <property type="entry name" value="STPK_Pim-1"/>
    <property type="match status" value="1"/>
</dbReference>
<dbReference type="InterPro" id="IPR017348">
    <property type="entry name" value="PIM1/2/3"/>
</dbReference>
<dbReference type="EC" id="2.7.11.1" evidence="2"/>
<dbReference type="Proteomes" id="UP000663829">
    <property type="component" value="Unassembled WGS sequence"/>
</dbReference>
<dbReference type="OrthoDB" id="10252171at2759"/>
<evidence type="ECO:0000256" key="2">
    <source>
        <dbReference type="ARBA" id="ARBA00012513"/>
    </source>
</evidence>
<dbReference type="InterPro" id="IPR008271">
    <property type="entry name" value="Ser/Thr_kinase_AS"/>
</dbReference>
<dbReference type="Proteomes" id="UP000677228">
    <property type="component" value="Unassembled WGS sequence"/>
</dbReference>
<evidence type="ECO:0000256" key="11">
    <source>
        <dbReference type="ARBA" id="ARBA00047899"/>
    </source>
</evidence>
<dbReference type="EMBL" id="CAJOBA010005591">
    <property type="protein sequence ID" value="CAF3748417.1"/>
    <property type="molecule type" value="Genomic_DNA"/>
</dbReference>
<keyword evidence="9 14" id="KW-0067">ATP-binding</keyword>
<accession>A0A814XT55</accession>
<evidence type="ECO:0000313" key="20">
    <source>
        <dbReference type="EMBL" id="CAF3748417.1"/>
    </source>
</evidence>
<evidence type="ECO:0000256" key="1">
    <source>
        <dbReference type="ARBA" id="ARBA00004192"/>
    </source>
</evidence>
<dbReference type="EMBL" id="CAJNOQ010009265">
    <property type="protein sequence ID" value="CAF1220013.1"/>
    <property type="molecule type" value="Genomic_DNA"/>
</dbReference>
<keyword evidence="7 15" id="KW-0547">Nucleotide-binding</keyword>
<comment type="subcellular location">
    <subcellularLocation>
        <location evidence="1">Host cytoplasm</location>
    </subcellularLocation>
</comment>
<comment type="similarity">
    <text evidence="16">Belongs to the protein kinase superfamily.</text>
</comment>
<dbReference type="EMBL" id="CAJOBC010009268">
    <property type="protein sequence ID" value="CAF3983504.1"/>
    <property type="molecule type" value="Genomic_DNA"/>
</dbReference>
<evidence type="ECO:0000256" key="6">
    <source>
        <dbReference type="ARBA" id="ARBA00022679"/>
    </source>
</evidence>
<keyword evidence="5" id="KW-0597">Phosphoprotein</keyword>
<evidence type="ECO:0000256" key="12">
    <source>
        <dbReference type="ARBA" id="ARBA00048679"/>
    </source>
</evidence>
<evidence type="ECO:0000256" key="3">
    <source>
        <dbReference type="ARBA" id="ARBA00016885"/>
    </source>
</evidence>
<keyword evidence="10" id="KW-1035">Host cytoplasm</keyword>
<keyword evidence="22" id="KW-1185">Reference proteome</keyword>
<dbReference type="PROSITE" id="PS00108">
    <property type="entry name" value="PROTEIN_KINASE_ST"/>
    <property type="match status" value="1"/>
</dbReference>
<evidence type="ECO:0000256" key="16">
    <source>
        <dbReference type="RuleBase" id="RU000304"/>
    </source>
</evidence>
<dbReference type="Proteomes" id="UP000682733">
    <property type="component" value="Unassembled WGS sequence"/>
</dbReference>
<dbReference type="InterPro" id="IPR017441">
    <property type="entry name" value="Protein_kinase_ATP_BS"/>
</dbReference>
<dbReference type="Proteomes" id="UP000681722">
    <property type="component" value="Unassembled WGS sequence"/>
</dbReference>
<dbReference type="GO" id="GO:0005737">
    <property type="term" value="C:cytoplasm"/>
    <property type="evidence" value="ECO:0007669"/>
    <property type="project" value="TreeGrafter"/>
</dbReference>
<dbReference type="PROSITE" id="PS50011">
    <property type="entry name" value="PROTEIN_KINASE_DOM"/>
    <property type="match status" value="1"/>
</dbReference>
<feature type="binding site" evidence="14">
    <location>
        <position position="62"/>
    </location>
    <ligand>
        <name>ATP</name>
        <dbReference type="ChEBI" id="CHEBI:30616"/>
    </ligand>
</feature>
<dbReference type="Gene3D" id="1.10.510.10">
    <property type="entry name" value="Transferase(Phosphotransferase) domain 1"/>
    <property type="match status" value="1"/>
</dbReference>
<evidence type="ECO:0000256" key="9">
    <source>
        <dbReference type="ARBA" id="ARBA00022840"/>
    </source>
</evidence>
<gene>
    <name evidence="19" type="ORF">GPM918_LOCUS24639</name>
    <name evidence="18" type="ORF">OVA965_LOCUS13422</name>
    <name evidence="21" type="ORF">SRO942_LOCUS24642</name>
    <name evidence="20" type="ORF">TMI583_LOCUS13423</name>
</gene>
<feature type="binding site" evidence="14">
    <location>
        <position position="120"/>
    </location>
    <ligand>
        <name>ATP</name>
        <dbReference type="ChEBI" id="CHEBI:30616"/>
    </ligand>
</feature>
<evidence type="ECO:0000256" key="8">
    <source>
        <dbReference type="ARBA" id="ARBA00022777"/>
    </source>
</evidence>
<dbReference type="GO" id="GO:0005524">
    <property type="term" value="F:ATP binding"/>
    <property type="evidence" value="ECO:0007669"/>
    <property type="project" value="UniProtKB-UniRule"/>
</dbReference>
<protein>
    <recommendedName>
        <fullName evidence="3">Serine/threonine-protein kinase 1</fullName>
        <ecNumber evidence="2">2.7.11.1</ecNumber>
    </recommendedName>
</protein>
<comment type="catalytic activity">
    <reaction evidence="11">
        <text>L-threonyl-[protein] + ATP = O-phospho-L-threonyl-[protein] + ADP + H(+)</text>
        <dbReference type="Rhea" id="RHEA:46608"/>
        <dbReference type="Rhea" id="RHEA-COMP:11060"/>
        <dbReference type="Rhea" id="RHEA-COMP:11605"/>
        <dbReference type="ChEBI" id="CHEBI:15378"/>
        <dbReference type="ChEBI" id="CHEBI:30013"/>
        <dbReference type="ChEBI" id="CHEBI:30616"/>
        <dbReference type="ChEBI" id="CHEBI:61977"/>
        <dbReference type="ChEBI" id="CHEBI:456216"/>
        <dbReference type="EC" id="2.7.11.1"/>
    </reaction>
</comment>
<dbReference type="GO" id="GO:0004674">
    <property type="term" value="F:protein serine/threonine kinase activity"/>
    <property type="evidence" value="ECO:0007669"/>
    <property type="project" value="UniProtKB-KW"/>
</dbReference>
<keyword evidence="6" id="KW-0808">Transferase</keyword>
<reference evidence="19" key="1">
    <citation type="submission" date="2021-02" db="EMBL/GenBank/DDBJ databases">
        <authorList>
            <person name="Nowell W R."/>
        </authorList>
    </citation>
    <scope>NUCLEOTIDE SEQUENCE</scope>
</reference>
<evidence type="ECO:0000256" key="15">
    <source>
        <dbReference type="PROSITE-ProRule" id="PRU10141"/>
    </source>
</evidence>
<evidence type="ECO:0000259" key="17">
    <source>
        <dbReference type="PROSITE" id="PS50011"/>
    </source>
</evidence>
<comment type="caution">
    <text evidence="19">The sequence shown here is derived from an EMBL/GenBank/DDBJ whole genome shotgun (WGS) entry which is preliminary data.</text>
</comment>
<sequence>MPTLVQRQLSTTTTLNRRSIKTQQNSDPLKARYLISHKVGSGGFADVYAGICKKNGLPVAIKVIPKKRMREITTPEGKLPLEVVLLKRVAKVKNVIKLYEYFTHNDQLIIVLERPESCCDLYDFISERGGIDERLARDFFKQSVQILQDVHRCGVLHRDVKDENFLVDMKTGELLLIDFGSGALLHDGIYTEFEGTQVYSPPEWITCRRYFGLPATVWSLGILLYDMVVGDIPFTDDLQIIKCQLKFPEHLSQECINLITCCLSIRSSERPTTEQCIQSDWLKLPHSRDLRLATSLRLRKDTVKSNASSLVSNGSRGNSS</sequence>
<feature type="domain" description="Protein kinase" evidence="17">
    <location>
        <begin position="33"/>
        <end position="282"/>
    </location>
</feature>
<dbReference type="InterPro" id="IPR051138">
    <property type="entry name" value="PIM_Ser/Thr_kinase"/>
</dbReference>
<dbReference type="GO" id="GO:0030430">
    <property type="term" value="C:host cell cytoplasm"/>
    <property type="evidence" value="ECO:0007669"/>
    <property type="project" value="UniProtKB-SubCell"/>
</dbReference>
<dbReference type="EMBL" id="CAJNOK010005586">
    <property type="protein sequence ID" value="CAF0977797.1"/>
    <property type="molecule type" value="Genomic_DNA"/>
</dbReference>
<dbReference type="SMART" id="SM00220">
    <property type="entry name" value="S_TKc"/>
    <property type="match status" value="1"/>
</dbReference>
<dbReference type="SUPFAM" id="SSF56112">
    <property type="entry name" value="Protein kinase-like (PK-like)"/>
    <property type="match status" value="1"/>
</dbReference>
<keyword evidence="8" id="KW-0418">Kinase</keyword>
<organism evidence="19 22">
    <name type="scientific">Didymodactylos carnosus</name>
    <dbReference type="NCBI Taxonomy" id="1234261"/>
    <lineage>
        <taxon>Eukaryota</taxon>
        <taxon>Metazoa</taxon>
        <taxon>Spiralia</taxon>
        <taxon>Gnathifera</taxon>
        <taxon>Rotifera</taxon>
        <taxon>Eurotatoria</taxon>
        <taxon>Bdelloidea</taxon>
        <taxon>Philodinida</taxon>
        <taxon>Philodinidae</taxon>
        <taxon>Didymodactylos</taxon>
    </lineage>
</organism>
<evidence type="ECO:0000256" key="7">
    <source>
        <dbReference type="ARBA" id="ARBA00022741"/>
    </source>
</evidence>
<evidence type="ECO:0000256" key="14">
    <source>
        <dbReference type="PIRSR" id="PIRSR037993-2"/>
    </source>
</evidence>
<evidence type="ECO:0000256" key="10">
    <source>
        <dbReference type="ARBA" id="ARBA00023200"/>
    </source>
</evidence>
<feature type="binding site" evidence="15">
    <location>
        <position position="67"/>
    </location>
    <ligand>
        <name>ATP</name>
        <dbReference type="ChEBI" id="CHEBI:30616"/>
    </ligand>
</feature>
<dbReference type="Pfam" id="PF00069">
    <property type="entry name" value="Pkinase"/>
    <property type="match status" value="1"/>
</dbReference>
<feature type="binding site" evidence="14">
    <location>
        <position position="113"/>
    </location>
    <ligand>
        <name>ATP</name>
        <dbReference type="ChEBI" id="CHEBI:30616"/>
    </ligand>
</feature>
<comment type="catalytic activity">
    <reaction evidence="12">
        <text>L-seryl-[protein] + ATP = O-phospho-L-seryl-[protein] + ADP + H(+)</text>
        <dbReference type="Rhea" id="RHEA:17989"/>
        <dbReference type="Rhea" id="RHEA-COMP:9863"/>
        <dbReference type="Rhea" id="RHEA-COMP:11604"/>
        <dbReference type="ChEBI" id="CHEBI:15378"/>
        <dbReference type="ChEBI" id="CHEBI:29999"/>
        <dbReference type="ChEBI" id="CHEBI:30616"/>
        <dbReference type="ChEBI" id="CHEBI:83421"/>
        <dbReference type="ChEBI" id="CHEBI:456216"/>
        <dbReference type="EC" id="2.7.11.1"/>
    </reaction>
</comment>
<dbReference type="PROSITE" id="PS00107">
    <property type="entry name" value="PROTEIN_KINASE_ATP"/>
    <property type="match status" value="1"/>
</dbReference>
<proteinExistence type="inferred from homology"/>
<dbReference type="PANTHER" id="PTHR22984:SF25">
    <property type="entry name" value="PROTEIN KINASE DOMAIN-CONTAINING PROTEIN"/>
    <property type="match status" value="1"/>
</dbReference>
<dbReference type="InterPro" id="IPR011009">
    <property type="entry name" value="Kinase-like_dom_sf"/>
</dbReference>
<name>A0A814XT55_9BILA</name>
<dbReference type="Gene3D" id="3.30.200.20">
    <property type="entry name" value="Phosphorylase Kinase, domain 1"/>
    <property type="match status" value="1"/>
</dbReference>
<evidence type="ECO:0000313" key="22">
    <source>
        <dbReference type="Proteomes" id="UP000663829"/>
    </source>
</evidence>
<dbReference type="PANTHER" id="PTHR22984">
    <property type="entry name" value="SERINE/THREONINE-PROTEIN KINASE PIM"/>
    <property type="match status" value="1"/>
</dbReference>
<feature type="active site" description="Proton acceptor" evidence="13">
    <location>
        <position position="159"/>
    </location>
</feature>
<evidence type="ECO:0000313" key="19">
    <source>
        <dbReference type="EMBL" id="CAF1220013.1"/>
    </source>
</evidence>
<evidence type="ECO:0000313" key="21">
    <source>
        <dbReference type="EMBL" id="CAF3983504.1"/>
    </source>
</evidence>
<dbReference type="GO" id="GO:0043066">
    <property type="term" value="P:negative regulation of apoptotic process"/>
    <property type="evidence" value="ECO:0007669"/>
    <property type="project" value="InterPro"/>
</dbReference>
<evidence type="ECO:0000313" key="18">
    <source>
        <dbReference type="EMBL" id="CAF0977797.1"/>
    </source>
</evidence>